<proteinExistence type="predicted"/>
<sequence length="198" mass="21820">MASLLSESYTCNINGEDGLEGFKVSGINGALLMSFLEELQDEDRDDERLNSVIQSLEAEIFNSSSTCTAILDGHDHSNMDQTQLVMSDGEVIDGSCSLGHIKDGDCSVSIELDHEIGRADHMDTVPCSSPSDDLNWYMEPYGDEMHSMIGFGGVINDYSHVYHGVALDLEDQGGYSSLWQETTYDSMMYESLPPQCTF</sequence>
<accession>A0A8K0EAH0</accession>
<gene>
    <name evidence="1" type="ORF">FNV43_RR16206</name>
</gene>
<dbReference type="EMBL" id="VOIH02000007">
    <property type="protein sequence ID" value="KAF3442290.1"/>
    <property type="molecule type" value="Genomic_DNA"/>
</dbReference>
<organism evidence="1 2">
    <name type="scientific">Rhamnella rubrinervis</name>
    <dbReference type="NCBI Taxonomy" id="2594499"/>
    <lineage>
        <taxon>Eukaryota</taxon>
        <taxon>Viridiplantae</taxon>
        <taxon>Streptophyta</taxon>
        <taxon>Embryophyta</taxon>
        <taxon>Tracheophyta</taxon>
        <taxon>Spermatophyta</taxon>
        <taxon>Magnoliopsida</taxon>
        <taxon>eudicotyledons</taxon>
        <taxon>Gunneridae</taxon>
        <taxon>Pentapetalae</taxon>
        <taxon>rosids</taxon>
        <taxon>fabids</taxon>
        <taxon>Rosales</taxon>
        <taxon>Rhamnaceae</taxon>
        <taxon>rhamnoid group</taxon>
        <taxon>Rhamneae</taxon>
        <taxon>Rhamnella</taxon>
    </lineage>
</organism>
<keyword evidence="2" id="KW-1185">Reference proteome</keyword>
<dbReference type="PANTHER" id="PTHR37611">
    <property type="entry name" value="VIRUS-SPECIFIC-SIGNALING-PATHWAY REGULATED PROTEIN-RELATED"/>
    <property type="match status" value="1"/>
</dbReference>
<reference evidence="1" key="1">
    <citation type="submission" date="2020-03" db="EMBL/GenBank/DDBJ databases">
        <title>A high-quality chromosome-level genome assembly of a woody plant with both climbing and erect habits, Rhamnella rubrinervis.</title>
        <authorList>
            <person name="Lu Z."/>
            <person name="Yang Y."/>
            <person name="Zhu X."/>
            <person name="Sun Y."/>
        </authorList>
    </citation>
    <scope>NUCLEOTIDE SEQUENCE</scope>
    <source>
        <strain evidence="1">BYM</strain>
        <tissue evidence="1">Leaf</tissue>
    </source>
</reference>
<protein>
    <submittedName>
        <fullName evidence="1">Uncharacterized protein</fullName>
    </submittedName>
</protein>
<dbReference type="OrthoDB" id="691231at2759"/>
<dbReference type="AlphaFoldDB" id="A0A8K0EAH0"/>
<evidence type="ECO:0000313" key="2">
    <source>
        <dbReference type="Proteomes" id="UP000796880"/>
    </source>
</evidence>
<comment type="caution">
    <text evidence="1">The sequence shown here is derived from an EMBL/GenBank/DDBJ whole genome shotgun (WGS) entry which is preliminary data.</text>
</comment>
<dbReference type="Proteomes" id="UP000796880">
    <property type="component" value="Unassembled WGS sequence"/>
</dbReference>
<evidence type="ECO:0000313" key="1">
    <source>
        <dbReference type="EMBL" id="KAF3442290.1"/>
    </source>
</evidence>
<dbReference type="PANTHER" id="PTHR37611:SF2">
    <property type="entry name" value="VIRUS-SPECIFIC-SIGNALING-PATHWAY REGULATED PROTEIN-RELATED"/>
    <property type="match status" value="1"/>
</dbReference>
<name>A0A8K0EAH0_9ROSA</name>